<sequence>MHVIEHLPLETERLMLRRYTLADAPAIYRINSTEEVTRYLPFGPMMSEGDAISQLERFFLPAYAQADAGQTGPDGLPLDLKFAACPKGTEGLVGMVFVETSDGSCELDYTVDPCWWGRGIATEMCQAVVDLACTLGLGRLTATVDVRNVTSERVLAHVGMKPRRPAKGTWQGGEKNECRVRELELEP</sequence>
<dbReference type="SUPFAM" id="SSF55729">
    <property type="entry name" value="Acyl-CoA N-acyltransferases (Nat)"/>
    <property type="match status" value="1"/>
</dbReference>
<organism evidence="2 3">
    <name type="scientific">Tractidigestivibacter montrealensis</name>
    <dbReference type="NCBI Taxonomy" id="2972466"/>
    <lineage>
        <taxon>Bacteria</taxon>
        <taxon>Bacillati</taxon>
        <taxon>Actinomycetota</taxon>
        <taxon>Coriobacteriia</taxon>
        <taxon>Coriobacteriales</taxon>
        <taxon>Atopobiaceae</taxon>
        <taxon>Tractidigestivibacter</taxon>
    </lineage>
</organism>
<dbReference type="Gene3D" id="3.40.630.30">
    <property type="match status" value="1"/>
</dbReference>
<dbReference type="InterPro" id="IPR051531">
    <property type="entry name" value="N-acetyltransferase"/>
</dbReference>
<protein>
    <submittedName>
        <fullName evidence="2">GNAT family N-acetyltransferase</fullName>
    </submittedName>
</protein>
<evidence type="ECO:0000313" key="2">
    <source>
        <dbReference type="EMBL" id="MCR9035607.1"/>
    </source>
</evidence>
<dbReference type="InterPro" id="IPR016181">
    <property type="entry name" value="Acyl_CoA_acyltransferase"/>
</dbReference>
<proteinExistence type="predicted"/>
<feature type="domain" description="N-acetyltransferase" evidence="1">
    <location>
        <begin position="14"/>
        <end position="187"/>
    </location>
</feature>
<evidence type="ECO:0000259" key="1">
    <source>
        <dbReference type="PROSITE" id="PS51186"/>
    </source>
</evidence>
<dbReference type="Proteomes" id="UP001204320">
    <property type="component" value="Unassembled WGS sequence"/>
</dbReference>
<evidence type="ECO:0000313" key="3">
    <source>
        <dbReference type="Proteomes" id="UP001204320"/>
    </source>
</evidence>
<dbReference type="RefSeq" id="WP_258498405.1">
    <property type="nucleotide sequence ID" value="NZ_JANSKA010000001.1"/>
</dbReference>
<accession>A0ABT1Z5X5</accession>
<dbReference type="Pfam" id="PF13302">
    <property type="entry name" value="Acetyltransf_3"/>
    <property type="match status" value="1"/>
</dbReference>
<keyword evidence="3" id="KW-1185">Reference proteome</keyword>
<dbReference type="InterPro" id="IPR000182">
    <property type="entry name" value="GNAT_dom"/>
</dbReference>
<gene>
    <name evidence="2" type="ORF">NVS32_01350</name>
</gene>
<reference evidence="2 3" key="1">
    <citation type="submission" date="2022-08" db="EMBL/GenBank/DDBJ databases">
        <title>Tractidigestivibacter montrealensis type strain KD21.</title>
        <authorList>
            <person name="Diop K."/>
            <person name="Richard C."/>
            <person name="Routy B."/>
        </authorList>
    </citation>
    <scope>NUCLEOTIDE SEQUENCE [LARGE SCALE GENOMIC DNA]</scope>
    <source>
        <strain evidence="2 3">KD21</strain>
    </source>
</reference>
<name>A0ABT1Z5X5_9ACTN</name>
<dbReference type="EMBL" id="JANSKA010000001">
    <property type="protein sequence ID" value="MCR9035607.1"/>
    <property type="molecule type" value="Genomic_DNA"/>
</dbReference>
<dbReference type="PROSITE" id="PS51186">
    <property type="entry name" value="GNAT"/>
    <property type="match status" value="1"/>
</dbReference>
<comment type="caution">
    <text evidence="2">The sequence shown here is derived from an EMBL/GenBank/DDBJ whole genome shotgun (WGS) entry which is preliminary data.</text>
</comment>
<dbReference type="PANTHER" id="PTHR43792">
    <property type="entry name" value="GNAT FAMILY, PUTATIVE (AFU_ORTHOLOGUE AFUA_3G00765)-RELATED-RELATED"/>
    <property type="match status" value="1"/>
</dbReference>